<dbReference type="RefSeq" id="WP_102198357.1">
    <property type="nucleotide sequence ID" value="NZ_PNHP01000005.1"/>
</dbReference>
<protein>
    <recommendedName>
        <fullName evidence="3">PepSY domain-containing protein</fullName>
    </recommendedName>
</protein>
<evidence type="ECO:0000256" key="1">
    <source>
        <dbReference type="SAM" id="MobiDB-lite"/>
    </source>
</evidence>
<dbReference type="Gene3D" id="3.10.450.40">
    <property type="match status" value="2"/>
</dbReference>
<reference evidence="4 5" key="1">
    <citation type="submission" date="2017-09" db="EMBL/GenBank/DDBJ databases">
        <title>Bacterial strain isolated from the female urinary microbiota.</title>
        <authorList>
            <person name="Thomas-White K."/>
            <person name="Kumar N."/>
            <person name="Forster S."/>
            <person name="Putonti C."/>
            <person name="Lawley T."/>
            <person name="Wolfe A.J."/>
        </authorList>
    </citation>
    <scope>NUCLEOTIDE SEQUENCE [LARGE SCALE GENOMIC DNA]</scope>
    <source>
        <strain evidence="4 5">UMB0204</strain>
    </source>
</reference>
<dbReference type="GeneID" id="84579045"/>
<feature type="signal peptide" evidence="2">
    <location>
        <begin position="1"/>
        <end position="28"/>
    </location>
</feature>
<gene>
    <name evidence="4" type="ORF">CJ192_07595</name>
</gene>
<evidence type="ECO:0000313" key="4">
    <source>
        <dbReference type="EMBL" id="PMC81052.1"/>
    </source>
</evidence>
<evidence type="ECO:0000313" key="5">
    <source>
        <dbReference type="Proteomes" id="UP000235658"/>
    </source>
</evidence>
<evidence type="ECO:0000259" key="3">
    <source>
        <dbReference type="Pfam" id="PF03413"/>
    </source>
</evidence>
<proteinExistence type="predicted"/>
<feature type="domain" description="PepSY" evidence="3">
    <location>
        <begin position="81"/>
        <end position="142"/>
    </location>
</feature>
<dbReference type="AlphaFoldDB" id="A0A2N6UHG4"/>
<feature type="chain" id="PRO_5038634140" description="PepSY domain-containing protein" evidence="2">
    <location>
        <begin position="29"/>
        <end position="214"/>
    </location>
</feature>
<organism evidence="4 5">
    <name type="scientific">Anaerococcus hydrogenalis</name>
    <dbReference type="NCBI Taxonomy" id="33029"/>
    <lineage>
        <taxon>Bacteria</taxon>
        <taxon>Bacillati</taxon>
        <taxon>Bacillota</taxon>
        <taxon>Tissierellia</taxon>
        <taxon>Tissierellales</taxon>
        <taxon>Peptoniphilaceae</taxon>
        <taxon>Anaerococcus</taxon>
    </lineage>
</organism>
<dbReference type="EMBL" id="PNHP01000005">
    <property type="protein sequence ID" value="PMC81052.1"/>
    <property type="molecule type" value="Genomic_DNA"/>
</dbReference>
<evidence type="ECO:0000256" key="2">
    <source>
        <dbReference type="SAM" id="SignalP"/>
    </source>
</evidence>
<dbReference type="Proteomes" id="UP000235658">
    <property type="component" value="Unassembled WGS sequence"/>
</dbReference>
<sequence length="214" mass="23424">MKLKKNLKYGASALALALLLSACSGENAKQAKEDAKNAASNTKAAVSEKVASTKEKAEEKKDEAKEKVDQATTGIEEKEFAISIGDAVEKFKKAFNDDEIEVSSVEFDEDNGKYSYDISGFKANEEFEAKIDAESGEVISKEQDKEDDTDQKAIDFTKIKDPKEAIAKALKNNKGFAKSYELDVNDQGKTVYEIDVVGGDDVELDAETLDIIQK</sequence>
<name>A0A2N6UHG4_9FIRM</name>
<feature type="compositionally biased region" description="Basic and acidic residues" evidence="1">
    <location>
        <begin position="51"/>
        <end position="72"/>
    </location>
</feature>
<dbReference type="Pfam" id="PF03413">
    <property type="entry name" value="PepSY"/>
    <property type="match status" value="2"/>
</dbReference>
<keyword evidence="2" id="KW-0732">Signal</keyword>
<accession>A0A2N6UHG4</accession>
<dbReference type="InterPro" id="IPR025711">
    <property type="entry name" value="PepSY"/>
</dbReference>
<comment type="caution">
    <text evidence="4">The sequence shown here is derived from an EMBL/GenBank/DDBJ whole genome shotgun (WGS) entry which is preliminary data.</text>
</comment>
<feature type="region of interest" description="Disordered" evidence="1">
    <location>
        <begin position="30"/>
        <end position="72"/>
    </location>
</feature>
<dbReference type="PROSITE" id="PS51257">
    <property type="entry name" value="PROKAR_LIPOPROTEIN"/>
    <property type="match status" value="1"/>
</dbReference>
<feature type="domain" description="PepSY" evidence="3">
    <location>
        <begin position="162"/>
        <end position="212"/>
    </location>
</feature>